<feature type="compositionally biased region" description="Basic and acidic residues" evidence="1">
    <location>
        <begin position="42"/>
        <end position="58"/>
    </location>
</feature>
<dbReference type="AlphaFoldDB" id="A0A7N0U8P5"/>
<keyword evidence="2" id="KW-0732">Signal</keyword>
<protein>
    <recommendedName>
        <fullName evidence="5">Transmembrane protein</fullName>
    </recommendedName>
</protein>
<feature type="region of interest" description="Disordered" evidence="1">
    <location>
        <begin position="42"/>
        <end position="62"/>
    </location>
</feature>
<sequence>MVQDKRVFISFIFVLVLLVSSQIALADYEDGLHVVMKRENCRRDPDDPQCHNDKRSAASKDGGTTFAVACSSAIIAAAALVL</sequence>
<name>A0A7N0U8P5_KALFE</name>
<evidence type="ECO:0000313" key="3">
    <source>
        <dbReference type="EnsemblPlants" id="Kaladp0058s0153.1.v1.1"/>
    </source>
</evidence>
<accession>A0A7N0U8P5</accession>
<evidence type="ECO:0000256" key="2">
    <source>
        <dbReference type="SAM" id="SignalP"/>
    </source>
</evidence>
<dbReference type="EnsemblPlants" id="Kaladp0058s0153.1.v1.1">
    <property type="protein sequence ID" value="Kaladp0058s0153.1.v1.1"/>
    <property type="gene ID" value="Kaladp0058s0153.v1.1"/>
</dbReference>
<proteinExistence type="predicted"/>
<keyword evidence="4" id="KW-1185">Reference proteome</keyword>
<evidence type="ECO:0008006" key="5">
    <source>
        <dbReference type="Google" id="ProtNLM"/>
    </source>
</evidence>
<dbReference type="Gramene" id="Kaladp0058s0153.1.v1.1">
    <property type="protein sequence ID" value="Kaladp0058s0153.1.v1.1"/>
    <property type="gene ID" value="Kaladp0058s0153.v1.1"/>
</dbReference>
<reference evidence="3" key="1">
    <citation type="submission" date="2021-01" db="UniProtKB">
        <authorList>
            <consortium name="EnsemblPlants"/>
        </authorList>
    </citation>
    <scope>IDENTIFICATION</scope>
</reference>
<feature type="chain" id="PRO_5029805548" description="Transmembrane protein" evidence="2">
    <location>
        <begin position="27"/>
        <end position="82"/>
    </location>
</feature>
<organism evidence="3 4">
    <name type="scientific">Kalanchoe fedtschenkoi</name>
    <name type="common">Lavender scallops</name>
    <name type="synonym">South American air plant</name>
    <dbReference type="NCBI Taxonomy" id="63787"/>
    <lineage>
        <taxon>Eukaryota</taxon>
        <taxon>Viridiplantae</taxon>
        <taxon>Streptophyta</taxon>
        <taxon>Embryophyta</taxon>
        <taxon>Tracheophyta</taxon>
        <taxon>Spermatophyta</taxon>
        <taxon>Magnoliopsida</taxon>
        <taxon>eudicotyledons</taxon>
        <taxon>Gunneridae</taxon>
        <taxon>Pentapetalae</taxon>
        <taxon>Saxifragales</taxon>
        <taxon>Crassulaceae</taxon>
        <taxon>Kalanchoe</taxon>
    </lineage>
</organism>
<feature type="signal peptide" evidence="2">
    <location>
        <begin position="1"/>
        <end position="26"/>
    </location>
</feature>
<evidence type="ECO:0000256" key="1">
    <source>
        <dbReference type="SAM" id="MobiDB-lite"/>
    </source>
</evidence>
<evidence type="ECO:0000313" key="4">
    <source>
        <dbReference type="Proteomes" id="UP000594263"/>
    </source>
</evidence>
<dbReference type="Proteomes" id="UP000594263">
    <property type="component" value="Unplaced"/>
</dbReference>